<dbReference type="InterPro" id="IPR012675">
    <property type="entry name" value="Beta-grasp_dom_sf"/>
</dbReference>
<dbReference type="Gene3D" id="3.10.20.30">
    <property type="match status" value="1"/>
</dbReference>
<keyword evidence="9" id="KW-1185">Reference proteome</keyword>
<dbReference type="GO" id="GO:0046872">
    <property type="term" value="F:metal ion binding"/>
    <property type="evidence" value="ECO:0007669"/>
    <property type="project" value="UniProtKB-KW"/>
</dbReference>
<dbReference type="PANTHER" id="PTHR23426">
    <property type="entry name" value="FERREDOXIN/ADRENODOXIN"/>
    <property type="match status" value="1"/>
</dbReference>
<keyword evidence="2" id="KW-0001">2Fe-2S</keyword>
<comment type="similarity">
    <text evidence="1">Belongs to the adrenodoxin/putidaredoxin family.</text>
</comment>
<organism evidence="8 9">
    <name type="scientific">Paraburkholderia dioscoreae</name>
    <dbReference type="NCBI Taxonomy" id="2604047"/>
    <lineage>
        <taxon>Bacteria</taxon>
        <taxon>Pseudomonadati</taxon>
        <taxon>Pseudomonadota</taxon>
        <taxon>Betaproteobacteria</taxon>
        <taxon>Burkholderiales</taxon>
        <taxon>Burkholderiaceae</taxon>
        <taxon>Paraburkholderia</taxon>
    </lineage>
</organism>
<evidence type="ECO:0000313" key="9">
    <source>
        <dbReference type="Proteomes" id="UP000325811"/>
    </source>
</evidence>
<dbReference type="AlphaFoldDB" id="A0A5Q4Z3J8"/>
<dbReference type="GO" id="GO:0009055">
    <property type="term" value="F:electron transfer activity"/>
    <property type="evidence" value="ECO:0007669"/>
    <property type="project" value="TreeGrafter"/>
</dbReference>
<dbReference type="RefSeq" id="WP_165188779.1">
    <property type="nucleotide sequence ID" value="NZ_LR699554.1"/>
</dbReference>
<accession>A0A5Q4Z3J8</accession>
<dbReference type="EMBL" id="LR699554">
    <property type="protein sequence ID" value="VVD33636.1"/>
    <property type="molecule type" value="Genomic_DNA"/>
</dbReference>
<dbReference type="InterPro" id="IPR036010">
    <property type="entry name" value="2Fe-2S_ferredoxin-like_sf"/>
</dbReference>
<reference evidence="8 9" key="1">
    <citation type="submission" date="2019-08" db="EMBL/GenBank/DDBJ databases">
        <authorList>
            <person name="Herpell B J."/>
        </authorList>
    </citation>
    <scope>NUCLEOTIDE SEQUENCE [LARGE SCALE GENOMIC DNA]</scope>
    <source>
        <strain evidence="9">Msb3</strain>
    </source>
</reference>
<evidence type="ECO:0000256" key="6">
    <source>
        <dbReference type="ARBA" id="ARBA00034078"/>
    </source>
</evidence>
<evidence type="ECO:0000313" key="8">
    <source>
        <dbReference type="EMBL" id="VVD33636.1"/>
    </source>
</evidence>
<dbReference type="GO" id="GO:0051537">
    <property type="term" value="F:2 iron, 2 sulfur cluster binding"/>
    <property type="evidence" value="ECO:0007669"/>
    <property type="project" value="UniProtKB-KW"/>
</dbReference>
<evidence type="ECO:0000259" key="7">
    <source>
        <dbReference type="PROSITE" id="PS51085"/>
    </source>
</evidence>
<dbReference type="PRINTS" id="PR00355">
    <property type="entry name" value="ADRENODOXIN"/>
</dbReference>
<dbReference type="SUPFAM" id="SSF54292">
    <property type="entry name" value="2Fe-2S ferredoxin-like"/>
    <property type="match status" value="1"/>
</dbReference>
<protein>
    <submittedName>
        <fullName evidence="8">Rhodocoxin</fullName>
    </submittedName>
</protein>
<dbReference type="PANTHER" id="PTHR23426:SF65">
    <property type="entry name" value="FERREDOXIN-2, MITOCHONDRIAL"/>
    <property type="match status" value="1"/>
</dbReference>
<evidence type="ECO:0000256" key="2">
    <source>
        <dbReference type="ARBA" id="ARBA00022714"/>
    </source>
</evidence>
<dbReference type="Proteomes" id="UP000325811">
    <property type="component" value="Chromosome II"/>
</dbReference>
<keyword evidence="3" id="KW-0479">Metal-binding</keyword>
<keyword evidence="4" id="KW-0408">Iron</keyword>
<gene>
    <name evidence="8" type="primary">thcC</name>
    <name evidence="8" type="ORF">PDMSB3_2352</name>
</gene>
<comment type="cofactor">
    <cofactor evidence="6">
        <name>[2Fe-2S] cluster</name>
        <dbReference type="ChEBI" id="CHEBI:190135"/>
    </cofactor>
</comment>
<dbReference type="GO" id="GO:0005829">
    <property type="term" value="C:cytosol"/>
    <property type="evidence" value="ECO:0007669"/>
    <property type="project" value="TreeGrafter"/>
</dbReference>
<dbReference type="GO" id="GO:0140647">
    <property type="term" value="P:P450-containing electron transport chain"/>
    <property type="evidence" value="ECO:0007669"/>
    <property type="project" value="InterPro"/>
</dbReference>
<keyword evidence="5" id="KW-0411">Iron-sulfur</keyword>
<dbReference type="KEGG" id="pdio:PDMSB3_2352.1"/>
<evidence type="ECO:0000256" key="5">
    <source>
        <dbReference type="ARBA" id="ARBA00023014"/>
    </source>
</evidence>
<dbReference type="CDD" id="cd00207">
    <property type="entry name" value="fer2"/>
    <property type="match status" value="1"/>
</dbReference>
<dbReference type="InterPro" id="IPR001055">
    <property type="entry name" value="Adrenodoxin-like"/>
</dbReference>
<dbReference type="PROSITE" id="PS51085">
    <property type="entry name" value="2FE2S_FER_2"/>
    <property type="match status" value="1"/>
</dbReference>
<evidence type="ECO:0000256" key="4">
    <source>
        <dbReference type="ARBA" id="ARBA00023004"/>
    </source>
</evidence>
<dbReference type="InterPro" id="IPR001041">
    <property type="entry name" value="2Fe-2S_ferredoxin-type"/>
</dbReference>
<evidence type="ECO:0000256" key="3">
    <source>
        <dbReference type="ARBA" id="ARBA00022723"/>
    </source>
</evidence>
<evidence type="ECO:0000256" key="1">
    <source>
        <dbReference type="ARBA" id="ARBA00010914"/>
    </source>
</evidence>
<proteinExistence type="inferred from homology"/>
<dbReference type="Pfam" id="PF00111">
    <property type="entry name" value="Fer2"/>
    <property type="match status" value="1"/>
</dbReference>
<sequence>MPKLSYIAHDGTRVDVDAAVGATVMQSALERNIAGISGDCGGACQCCTCHVFVEETWQHRLPPVDDMEDAMLDSTAEPRRANSRLSCMLTMNADLDGLVVHLPASQI</sequence>
<feature type="domain" description="2Fe-2S ferredoxin-type" evidence="7">
    <location>
        <begin position="2"/>
        <end position="106"/>
    </location>
</feature>
<name>A0A5Q4Z3J8_9BURK</name>